<reference evidence="13" key="1">
    <citation type="submission" date="2023-05" db="EMBL/GenBank/DDBJ databases">
        <title>Whole genome sequence of Commensalibacter sp.</title>
        <authorList>
            <person name="Charoenyingcharoen P."/>
            <person name="Yukphan P."/>
        </authorList>
    </citation>
    <scope>NUCLEOTIDE SEQUENCE</scope>
    <source>
        <strain evidence="13">TBRC 16381</strain>
    </source>
</reference>
<dbReference type="InterPro" id="IPR007078">
    <property type="entry name" value="Haem_export_protD_CcmD"/>
</dbReference>
<evidence type="ECO:0000313" key="14">
    <source>
        <dbReference type="Proteomes" id="UP001431634"/>
    </source>
</evidence>
<dbReference type="Pfam" id="PF04995">
    <property type="entry name" value="CcmD"/>
    <property type="match status" value="1"/>
</dbReference>
<name>A0ABT6PYA5_9PROT</name>
<protein>
    <recommendedName>
        <fullName evidence="4 12">Heme exporter protein D</fullName>
    </recommendedName>
</protein>
<evidence type="ECO:0000256" key="9">
    <source>
        <dbReference type="ARBA" id="ARBA00022748"/>
    </source>
</evidence>
<feature type="transmembrane region" description="Helical" evidence="12">
    <location>
        <begin position="6"/>
        <end position="26"/>
    </location>
</feature>
<dbReference type="EMBL" id="JASBAO010000001">
    <property type="protein sequence ID" value="MDI2089832.1"/>
    <property type="molecule type" value="Genomic_DNA"/>
</dbReference>
<keyword evidence="7 12" id="KW-0997">Cell inner membrane</keyword>
<evidence type="ECO:0000256" key="5">
    <source>
        <dbReference type="ARBA" id="ARBA00022448"/>
    </source>
</evidence>
<evidence type="ECO:0000256" key="10">
    <source>
        <dbReference type="ARBA" id="ARBA00022989"/>
    </source>
</evidence>
<evidence type="ECO:0000256" key="4">
    <source>
        <dbReference type="ARBA" id="ARBA00016461"/>
    </source>
</evidence>
<evidence type="ECO:0000256" key="8">
    <source>
        <dbReference type="ARBA" id="ARBA00022692"/>
    </source>
</evidence>
<evidence type="ECO:0000256" key="3">
    <source>
        <dbReference type="ARBA" id="ARBA00008741"/>
    </source>
</evidence>
<keyword evidence="6 12" id="KW-1003">Cell membrane</keyword>
<evidence type="ECO:0000256" key="2">
    <source>
        <dbReference type="ARBA" id="ARBA00004377"/>
    </source>
</evidence>
<keyword evidence="8 12" id="KW-0812">Transmembrane</keyword>
<keyword evidence="11 12" id="KW-0472">Membrane</keyword>
<evidence type="ECO:0000256" key="7">
    <source>
        <dbReference type="ARBA" id="ARBA00022519"/>
    </source>
</evidence>
<evidence type="ECO:0000313" key="13">
    <source>
        <dbReference type="EMBL" id="MDI2089832.1"/>
    </source>
</evidence>
<evidence type="ECO:0000256" key="6">
    <source>
        <dbReference type="ARBA" id="ARBA00022475"/>
    </source>
</evidence>
<comment type="similarity">
    <text evidence="3 12">Belongs to the CcmD/CycX/HelD family.</text>
</comment>
<keyword evidence="10 12" id="KW-1133">Transmembrane helix</keyword>
<comment type="subcellular location">
    <subcellularLocation>
        <location evidence="2 12">Cell inner membrane</location>
        <topology evidence="2 12">Single-pass membrane protein</topology>
    </subcellularLocation>
</comment>
<evidence type="ECO:0000256" key="12">
    <source>
        <dbReference type="RuleBase" id="RU363101"/>
    </source>
</evidence>
<comment type="caution">
    <text evidence="13">The sequence shown here is derived from an EMBL/GenBank/DDBJ whole genome shotgun (WGS) entry which is preliminary data.</text>
</comment>
<gene>
    <name evidence="13" type="primary">ccmD</name>
    <name evidence="13" type="ORF">QJV27_00320</name>
</gene>
<dbReference type="RefSeq" id="WP_281447006.1">
    <property type="nucleotide sequence ID" value="NZ_JASBAO010000001.1"/>
</dbReference>
<keyword evidence="9 12" id="KW-0201">Cytochrome c-type biogenesis</keyword>
<keyword evidence="5 12" id="KW-0813">Transport</keyword>
<evidence type="ECO:0000256" key="1">
    <source>
        <dbReference type="ARBA" id="ARBA00002442"/>
    </source>
</evidence>
<evidence type="ECO:0000256" key="11">
    <source>
        <dbReference type="ARBA" id="ARBA00023136"/>
    </source>
</evidence>
<organism evidence="13 14">
    <name type="scientific">Commensalibacter oyaizuii</name>
    <dbReference type="NCBI Taxonomy" id="3043873"/>
    <lineage>
        <taxon>Bacteria</taxon>
        <taxon>Pseudomonadati</taxon>
        <taxon>Pseudomonadota</taxon>
        <taxon>Alphaproteobacteria</taxon>
        <taxon>Acetobacterales</taxon>
        <taxon>Acetobacteraceae</taxon>
    </lineage>
</organism>
<dbReference type="Proteomes" id="UP001431634">
    <property type="component" value="Unassembled WGS sequence"/>
</dbReference>
<accession>A0ABT6PYA5</accession>
<keyword evidence="14" id="KW-1185">Reference proteome</keyword>
<sequence>MTHLPYIIAAYGIAVICISSLAIHSWTRLKRAQKKLIALQQTQQNSKSCHEA</sequence>
<proteinExistence type="inferred from homology"/>
<comment type="function">
    <text evidence="1 12">Required for the export of heme to the periplasm for the biogenesis of c-type cytochromes.</text>
</comment>
<dbReference type="NCBIfam" id="TIGR03141">
    <property type="entry name" value="cytochro_ccmD"/>
    <property type="match status" value="1"/>
</dbReference>